<keyword evidence="2" id="KW-1185">Reference proteome</keyword>
<dbReference type="Proteomes" id="UP001431221">
    <property type="component" value="Unassembled WGS sequence"/>
</dbReference>
<accession>A0ABT0GQJ1</accession>
<protein>
    <submittedName>
        <fullName evidence="1">Uncharacterized protein</fullName>
    </submittedName>
</protein>
<sequence>MALEMAGYPKEYQLRSAGQYPLSGFLETATALTSLEPQALHLRVSLKAEIF</sequence>
<gene>
    <name evidence="1" type="ORF">M0H32_05945</name>
</gene>
<evidence type="ECO:0000313" key="1">
    <source>
        <dbReference type="EMBL" id="MCK7611693.1"/>
    </source>
</evidence>
<comment type="caution">
    <text evidence="1">The sequence shown here is derived from an EMBL/GenBank/DDBJ whole genome shotgun (WGS) entry which is preliminary data.</text>
</comment>
<reference evidence="1" key="1">
    <citation type="submission" date="2022-04" db="EMBL/GenBank/DDBJ databases">
        <title>Roseibium sp. CAU 1639 isolated from mud.</title>
        <authorList>
            <person name="Kim W."/>
        </authorList>
    </citation>
    <scope>NUCLEOTIDE SEQUENCE</scope>
    <source>
        <strain evidence="1">CAU 1639</strain>
    </source>
</reference>
<organism evidence="1 2">
    <name type="scientific">Roseibium sediminicola</name>
    <dbReference type="NCBI Taxonomy" id="2933272"/>
    <lineage>
        <taxon>Bacteria</taxon>
        <taxon>Pseudomonadati</taxon>
        <taxon>Pseudomonadota</taxon>
        <taxon>Alphaproteobacteria</taxon>
        <taxon>Hyphomicrobiales</taxon>
        <taxon>Stappiaceae</taxon>
        <taxon>Roseibium</taxon>
    </lineage>
</organism>
<proteinExistence type="predicted"/>
<name>A0ABT0GQJ1_9HYPH</name>
<dbReference type="RefSeq" id="WP_248152061.1">
    <property type="nucleotide sequence ID" value="NZ_JALNMJ010000003.1"/>
</dbReference>
<evidence type="ECO:0000313" key="2">
    <source>
        <dbReference type="Proteomes" id="UP001431221"/>
    </source>
</evidence>
<dbReference type="EMBL" id="JALNMJ010000003">
    <property type="protein sequence ID" value="MCK7611693.1"/>
    <property type="molecule type" value="Genomic_DNA"/>
</dbReference>